<dbReference type="EMBL" id="JARVWT010000016">
    <property type="protein sequence ID" value="MDH2334309.1"/>
    <property type="molecule type" value="Genomic_DNA"/>
</dbReference>
<protein>
    <submittedName>
        <fullName evidence="1">Uncharacterized protein</fullName>
    </submittedName>
</protein>
<name>A0AAP4EDV5_PAEPO</name>
<accession>A0AAP4EDV5</accession>
<comment type="caution">
    <text evidence="1">The sequence shown here is derived from an EMBL/GenBank/DDBJ whole genome shotgun (WGS) entry which is preliminary data.</text>
</comment>
<proteinExistence type="predicted"/>
<organism evidence="1 2">
    <name type="scientific">Paenibacillus polymyxa</name>
    <name type="common">Bacillus polymyxa</name>
    <dbReference type="NCBI Taxonomy" id="1406"/>
    <lineage>
        <taxon>Bacteria</taxon>
        <taxon>Bacillati</taxon>
        <taxon>Bacillota</taxon>
        <taxon>Bacilli</taxon>
        <taxon>Bacillales</taxon>
        <taxon>Paenibacillaceae</taxon>
        <taxon>Paenibacillus</taxon>
    </lineage>
</organism>
<dbReference type="AlphaFoldDB" id="A0AAP4EDV5"/>
<evidence type="ECO:0000313" key="1">
    <source>
        <dbReference type="EMBL" id="MDH2334309.1"/>
    </source>
</evidence>
<sequence>MPLSNPKALVEAIPEELIHWTQARLLSLLEAYLKPVIKEGQFYEGRHSRTIQGAPGYSLERLLCRLFPLPVTCKSPLPLQ</sequence>
<reference evidence="1" key="1">
    <citation type="submission" date="2023-04" db="EMBL/GenBank/DDBJ databases">
        <title>Uncovering the Secrets of Slow-Growing Bacteria in Tropical Savanna Soil through Cultivation and Genomic Analysis.</title>
        <authorList>
            <person name="Goncalves O.S."/>
            <person name="Santana M.F."/>
        </authorList>
    </citation>
    <scope>NUCLEOTIDE SEQUENCE</scope>
    <source>
        <strain evidence="1">ANTI</strain>
    </source>
</reference>
<dbReference type="RefSeq" id="WP_279836224.1">
    <property type="nucleotide sequence ID" value="NZ_JARVWT010000016.1"/>
</dbReference>
<evidence type="ECO:0000313" key="2">
    <source>
        <dbReference type="Proteomes" id="UP001229409"/>
    </source>
</evidence>
<gene>
    <name evidence="1" type="ORF">QDS18_25885</name>
</gene>
<dbReference type="Proteomes" id="UP001229409">
    <property type="component" value="Unassembled WGS sequence"/>
</dbReference>